<dbReference type="EMBL" id="BPQB01000056">
    <property type="protein sequence ID" value="GJE96180.1"/>
    <property type="molecule type" value="Genomic_DNA"/>
</dbReference>
<sequence>MALSEDESELDNPEAYPIKLVLEHAAAAPETPSTEAVRAKFVVGADGAHSWVRRTLGIAMEGDSTSRVWGAIDFTPLPTSTFPDWRNVATVNARDAGLMLIPREDGKVRLYIELGTEDALPRDARGRPDTSGLSPAALLDIARAVFKPYTLETRLEDVEWWTAYIVGQRVAARFAEKRRIFIIGDACHTHSPKGGQGMNVSISDGHNLAWKIAHVLKGWSPMSLLDTYEAERRPFAQELIAFDRWYAEGFSAKARAKLVADTADGAGVALPGPLEAFLSFSAITTGVGIHYGPSAITSPHSQPESNAESEHHAPGPFALTPGKRAPPHPLVRVADRRPLTLQTVLPADGRARLLVFAGALVSEDDKTCLSGIERAMNGLVEKVGKERFKVVGVLARVGETTTYLDVPAGIREDWTSVLVDAASPFSNESGGAYAALGVPEAGQIVVVRPDGYVGAMAGLDEVQKLEEYLRGWMI</sequence>
<dbReference type="GO" id="GO:0016709">
    <property type="term" value="F:oxidoreductase activity, acting on paired donors, with incorporation or reduction of molecular oxygen, NAD(P)H as one donor, and incorporation of one atom of oxygen"/>
    <property type="evidence" value="ECO:0007669"/>
    <property type="project" value="UniProtKB-ARBA"/>
</dbReference>
<evidence type="ECO:0000259" key="8">
    <source>
        <dbReference type="Pfam" id="PF07976"/>
    </source>
</evidence>
<organism evidence="9 10">
    <name type="scientific">Phanerochaete sordida</name>
    <dbReference type="NCBI Taxonomy" id="48140"/>
    <lineage>
        <taxon>Eukaryota</taxon>
        <taxon>Fungi</taxon>
        <taxon>Dikarya</taxon>
        <taxon>Basidiomycota</taxon>
        <taxon>Agaricomycotina</taxon>
        <taxon>Agaricomycetes</taxon>
        <taxon>Polyporales</taxon>
        <taxon>Phanerochaetaceae</taxon>
        <taxon>Phanerochaete</taxon>
    </lineage>
</organism>
<dbReference type="Proteomes" id="UP000703269">
    <property type="component" value="Unassembled WGS sequence"/>
</dbReference>
<reference evidence="9 10" key="1">
    <citation type="submission" date="2021-08" db="EMBL/GenBank/DDBJ databases">
        <title>Draft Genome Sequence of Phanerochaete sordida strain YK-624.</title>
        <authorList>
            <person name="Mori T."/>
            <person name="Dohra H."/>
            <person name="Suzuki T."/>
            <person name="Kawagishi H."/>
            <person name="Hirai H."/>
        </authorList>
    </citation>
    <scope>NUCLEOTIDE SEQUENCE [LARGE SCALE GENOMIC DNA]</scope>
    <source>
        <strain evidence="9 10">YK-624</strain>
    </source>
</reference>
<dbReference type="Gene3D" id="3.50.50.60">
    <property type="entry name" value="FAD/NAD(P)-binding domain"/>
    <property type="match status" value="1"/>
</dbReference>
<dbReference type="Pfam" id="PF07976">
    <property type="entry name" value="Phe_hydrox_dim"/>
    <property type="match status" value="1"/>
</dbReference>
<gene>
    <name evidence="9" type="ORF">PsYK624_123730</name>
</gene>
<dbReference type="InterPro" id="IPR036249">
    <property type="entry name" value="Thioredoxin-like_sf"/>
</dbReference>
<evidence type="ECO:0008006" key="11">
    <source>
        <dbReference type="Google" id="ProtNLM"/>
    </source>
</evidence>
<dbReference type="InterPro" id="IPR050641">
    <property type="entry name" value="RIFMO-like"/>
</dbReference>
<dbReference type="SUPFAM" id="SSF54373">
    <property type="entry name" value="FAD-linked reductases, C-terminal domain"/>
    <property type="match status" value="1"/>
</dbReference>
<dbReference type="SUPFAM" id="SSF51905">
    <property type="entry name" value="FAD/NAD(P)-binding domain"/>
    <property type="match status" value="1"/>
</dbReference>
<dbReference type="InterPro" id="IPR036188">
    <property type="entry name" value="FAD/NAD-bd_sf"/>
</dbReference>
<dbReference type="AlphaFoldDB" id="A0A9P3GMG6"/>
<keyword evidence="10" id="KW-1185">Reference proteome</keyword>
<dbReference type="Pfam" id="PF01494">
    <property type="entry name" value="FAD_binding_3"/>
    <property type="match status" value="1"/>
</dbReference>
<keyword evidence="3" id="KW-0285">Flavoprotein</keyword>
<evidence type="ECO:0000256" key="6">
    <source>
        <dbReference type="SAM" id="MobiDB-lite"/>
    </source>
</evidence>
<evidence type="ECO:0000313" key="10">
    <source>
        <dbReference type="Proteomes" id="UP000703269"/>
    </source>
</evidence>
<evidence type="ECO:0000259" key="7">
    <source>
        <dbReference type="Pfam" id="PF01494"/>
    </source>
</evidence>
<dbReference type="OrthoDB" id="1716816at2759"/>
<evidence type="ECO:0000256" key="3">
    <source>
        <dbReference type="ARBA" id="ARBA00022630"/>
    </source>
</evidence>
<dbReference type="Gene3D" id="3.30.9.10">
    <property type="entry name" value="D-Amino Acid Oxidase, subunit A, domain 2"/>
    <property type="match status" value="1"/>
</dbReference>
<name>A0A9P3GMG6_9APHY</name>
<dbReference type="InterPro" id="IPR012941">
    <property type="entry name" value="Phe_hydrox_C_dim_dom"/>
</dbReference>
<keyword evidence="5" id="KW-0560">Oxidoreductase</keyword>
<accession>A0A9P3GMG6</accession>
<evidence type="ECO:0000256" key="5">
    <source>
        <dbReference type="ARBA" id="ARBA00023002"/>
    </source>
</evidence>
<feature type="region of interest" description="Disordered" evidence="6">
    <location>
        <begin position="294"/>
        <end position="329"/>
    </location>
</feature>
<dbReference type="PANTHER" id="PTHR43004">
    <property type="entry name" value="TRK SYSTEM POTASSIUM UPTAKE PROTEIN"/>
    <property type="match status" value="1"/>
</dbReference>
<dbReference type="InterPro" id="IPR002938">
    <property type="entry name" value="FAD-bd"/>
</dbReference>
<feature type="compositionally biased region" description="Polar residues" evidence="6">
    <location>
        <begin position="295"/>
        <end position="306"/>
    </location>
</feature>
<keyword evidence="4" id="KW-0274">FAD</keyword>
<protein>
    <recommendedName>
        <fullName evidence="11">FAD-binding domain-containing protein</fullName>
    </recommendedName>
</protein>
<proteinExistence type="inferred from homology"/>
<comment type="cofactor">
    <cofactor evidence="1">
        <name>FAD</name>
        <dbReference type="ChEBI" id="CHEBI:57692"/>
    </cofactor>
</comment>
<dbReference type="PRINTS" id="PR00420">
    <property type="entry name" value="RNGMNOXGNASE"/>
</dbReference>
<evidence type="ECO:0000256" key="1">
    <source>
        <dbReference type="ARBA" id="ARBA00001974"/>
    </source>
</evidence>
<dbReference type="InterPro" id="IPR038220">
    <property type="entry name" value="PHOX_C_sf"/>
</dbReference>
<dbReference type="PANTHER" id="PTHR43004:SF19">
    <property type="entry name" value="BINDING MONOOXYGENASE, PUTATIVE (JCVI)-RELATED"/>
    <property type="match status" value="1"/>
</dbReference>
<feature type="domain" description="FAD-binding" evidence="7">
    <location>
        <begin position="33"/>
        <end position="242"/>
    </location>
</feature>
<dbReference type="SUPFAM" id="SSF52833">
    <property type="entry name" value="Thioredoxin-like"/>
    <property type="match status" value="1"/>
</dbReference>
<evidence type="ECO:0000313" key="9">
    <source>
        <dbReference type="EMBL" id="GJE96180.1"/>
    </source>
</evidence>
<evidence type="ECO:0000256" key="4">
    <source>
        <dbReference type="ARBA" id="ARBA00022827"/>
    </source>
</evidence>
<evidence type="ECO:0000256" key="2">
    <source>
        <dbReference type="ARBA" id="ARBA00007801"/>
    </source>
</evidence>
<feature type="domain" description="Phenol hydroxylase-like C-terminal dimerisation" evidence="8">
    <location>
        <begin position="289"/>
        <end position="474"/>
    </location>
</feature>
<comment type="similarity">
    <text evidence="2">Belongs to the PheA/TfdB FAD monooxygenase family.</text>
</comment>
<comment type="caution">
    <text evidence="9">The sequence shown here is derived from an EMBL/GenBank/DDBJ whole genome shotgun (WGS) entry which is preliminary data.</text>
</comment>
<dbReference type="Gene3D" id="3.40.30.20">
    <property type="match status" value="1"/>
</dbReference>
<dbReference type="GO" id="GO:0071949">
    <property type="term" value="F:FAD binding"/>
    <property type="evidence" value="ECO:0007669"/>
    <property type="project" value="InterPro"/>
</dbReference>